<keyword evidence="3 8" id="KW-0812">Transmembrane</keyword>
<feature type="transmembrane region" description="Helical" evidence="8">
    <location>
        <begin position="354"/>
        <end position="376"/>
    </location>
</feature>
<accession>A0A918FGX5</accession>
<feature type="transmembrane region" description="Helical" evidence="8">
    <location>
        <begin position="128"/>
        <end position="145"/>
    </location>
</feature>
<evidence type="ECO:0000256" key="1">
    <source>
        <dbReference type="ARBA" id="ARBA00004141"/>
    </source>
</evidence>
<comment type="subcellular location">
    <subcellularLocation>
        <location evidence="1">Membrane</location>
        <topology evidence="1">Multi-pass membrane protein</topology>
    </subcellularLocation>
</comment>
<feature type="transmembrane region" description="Helical" evidence="8">
    <location>
        <begin position="151"/>
        <end position="170"/>
    </location>
</feature>
<dbReference type="GO" id="GO:0016020">
    <property type="term" value="C:membrane"/>
    <property type="evidence" value="ECO:0007669"/>
    <property type="project" value="UniProtKB-SubCell"/>
</dbReference>
<protein>
    <recommendedName>
        <fullName evidence="11">Carotenoid biosynthesis protein</fullName>
    </recommendedName>
</protein>
<gene>
    <name evidence="9" type="ORF">GCM10008957_53270</name>
</gene>
<evidence type="ECO:0000256" key="4">
    <source>
        <dbReference type="ARBA" id="ARBA00022746"/>
    </source>
</evidence>
<feature type="transmembrane region" description="Helical" evidence="8">
    <location>
        <begin position="383"/>
        <end position="405"/>
    </location>
</feature>
<evidence type="ECO:0000256" key="5">
    <source>
        <dbReference type="ARBA" id="ARBA00022989"/>
    </source>
</evidence>
<feature type="transmembrane region" description="Helical" evidence="8">
    <location>
        <begin position="466"/>
        <end position="489"/>
    </location>
</feature>
<feature type="transmembrane region" description="Helical" evidence="8">
    <location>
        <begin position="317"/>
        <end position="334"/>
    </location>
</feature>
<dbReference type="EMBL" id="BMQL01000076">
    <property type="protein sequence ID" value="GGR37059.1"/>
    <property type="molecule type" value="Genomic_DNA"/>
</dbReference>
<dbReference type="InterPro" id="IPR017825">
    <property type="entry name" value="Lycopene_cyclase_dom"/>
</dbReference>
<feature type="transmembrane region" description="Helical" evidence="8">
    <location>
        <begin position="258"/>
        <end position="278"/>
    </location>
</feature>
<dbReference type="Proteomes" id="UP000603865">
    <property type="component" value="Unassembled WGS sequence"/>
</dbReference>
<evidence type="ECO:0000313" key="10">
    <source>
        <dbReference type="Proteomes" id="UP000603865"/>
    </source>
</evidence>
<organism evidence="9 10">
    <name type="scientific">Deinococcus ruber</name>
    <dbReference type="NCBI Taxonomy" id="1848197"/>
    <lineage>
        <taxon>Bacteria</taxon>
        <taxon>Thermotogati</taxon>
        <taxon>Deinococcota</taxon>
        <taxon>Deinococci</taxon>
        <taxon>Deinococcales</taxon>
        <taxon>Deinococcaceae</taxon>
        <taxon>Deinococcus</taxon>
    </lineage>
</organism>
<keyword evidence="6 8" id="KW-0472">Membrane</keyword>
<dbReference type="NCBIfam" id="TIGR03462">
    <property type="entry name" value="CarR_dom_SF"/>
    <property type="match status" value="2"/>
</dbReference>
<evidence type="ECO:0000256" key="6">
    <source>
        <dbReference type="ARBA" id="ARBA00023136"/>
    </source>
</evidence>
<dbReference type="InterPro" id="IPR007354">
    <property type="entry name" value="CruF-like"/>
</dbReference>
<feature type="transmembrane region" description="Helical" evidence="8">
    <location>
        <begin position="182"/>
        <end position="208"/>
    </location>
</feature>
<feature type="transmembrane region" description="Helical" evidence="8">
    <location>
        <begin position="6"/>
        <end position="25"/>
    </location>
</feature>
<evidence type="ECO:0000256" key="3">
    <source>
        <dbReference type="ARBA" id="ARBA00022692"/>
    </source>
</evidence>
<dbReference type="PANTHER" id="PTHR39419">
    <property type="entry name" value="SLL0814 PROTEIN"/>
    <property type="match status" value="1"/>
</dbReference>
<dbReference type="RefSeq" id="WP_189093567.1">
    <property type="nucleotide sequence ID" value="NZ_BMQL01000076.1"/>
</dbReference>
<keyword evidence="5 8" id="KW-1133">Transmembrane helix</keyword>
<comment type="pathway">
    <text evidence="2">Carotenoid biosynthesis.</text>
</comment>
<feature type="transmembrane region" description="Helical" evidence="8">
    <location>
        <begin position="89"/>
        <end position="107"/>
    </location>
</feature>
<keyword evidence="4" id="KW-0125">Carotenoid biosynthesis</keyword>
<reference evidence="9" key="2">
    <citation type="submission" date="2020-09" db="EMBL/GenBank/DDBJ databases">
        <authorList>
            <person name="Sun Q."/>
            <person name="Ohkuma M."/>
        </authorList>
    </citation>
    <scope>NUCLEOTIDE SEQUENCE</scope>
    <source>
        <strain evidence="9">JCM 31311</strain>
    </source>
</reference>
<evidence type="ECO:0000256" key="2">
    <source>
        <dbReference type="ARBA" id="ARBA00004829"/>
    </source>
</evidence>
<name>A0A918FGX5_9DEIO</name>
<reference evidence="9" key="1">
    <citation type="journal article" date="2014" name="Int. J. Syst. Evol. Microbiol.">
        <title>Complete genome sequence of Corynebacterium casei LMG S-19264T (=DSM 44701T), isolated from a smear-ripened cheese.</title>
        <authorList>
            <consortium name="US DOE Joint Genome Institute (JGI-PGF)"/>
            <person name="Walter F."/>
            <person name="Albersmeier A."/>
            <person name="Kalinowski J."/>
            <person name="Ruckert C."/>
        </authorList>
    </citation>
    <scope>NUCLEOTIDE SEQUENCE</scope>
    <source>
        <strain evidence="9">JCM 31311</strain>
    </source>
</reference>
<evidence type="ECO:0000313" key="9">
    <source>
        <dbReference type="EMBL" id="GGR37059.1"/>
    </source>
</evidence>
<dbReference type="GO" id="GO:0016872">
    <property type="term" value="F:intramolecular lyase activity"/>
    <property type="evidence" value="ECO:0007669"/>
    <property type="project" value="InterPro"/>
</dbReference>
<proteinExistence type="predicted"/>
<dbReference type="AlphaFoldDB" id="A0A918FGX5"/>
<feature type="transmembrane region" description="Helical" evidence="8">
    <location>
        <begin position="284"/>
        <end position="305"/>
    </location>
</feature>
<feature type="transmembrane region" description="Helical" evidence="8">
    <location>
        <begin position="228"/>
        <end position="246"/>
    </location>
</feature>
<feature type="transmembrane region" description="Helical" evidence="8">
    <location>
        <begin position="425"/>
        <end position="445"/>
    </location>
</feature>
<evidence type="ECO:0008006" key="11">
    <source>
        <dbReference type="Google" id="ProtNLM"/>
    </source>
</evidence>
<keyword evidence="10" id="KW-1185">Reference proteome</keyword>
<evidence type="ECO:0000256" key="8">
    <source>
        <dbReference type="SAM" id="Phobius"/>
    </source>
</evidence>
<dbReference type="GO" id="GO:0045436">
    <property type="term" value="F:lycopene beta cyclase activity"/>
    <property type="evidence" value="ECO:0007669"/>
    <property type="project" value="UniProtKB-ARBA"/>
</dbReference>
<dbReference type="GO" id="GO:0016117">
    <property type="term" value="P:carotenoid biosynthetic process"/>
    <property type="evidence" value="ECO:0007669"/>
    <property type="project" value="UniProtKB-KW"/>
</dbReference>
<dbReference type="PANTHER" id="PTHR39419:SF1">
    <property type="entry name" value="SLL0814 PROTEIN"/>
    <property type="match status" value="1"/>
</dbReference>
<comment type="caution">
    <text evidence="9">The sequence shown here is derived from an EMBL/GenBank/DDBJ whole genome shotgun (WGS) entry which is preliminary data.</text>
</comment>
<evidence type="ECO:0000256" key="7">
    <source>
        <dbReference type="ARBA" id="ARBA00023235"/>
    </source>
</evidence>
<sequence>MTYLQYHLVFIVPPLLALLLLTWRATRGGRSVVGAFREAGWARRTLALFPLIPLVYTTPWDNYLVYKAVWSYPPERVLGRIGYVPYEEYAFFILQTLMTGLWLAFWLRRRPADGGAVARVSPHAFTRWGQAALWLGVAFVGVLLLGHEHTFYLGLILAWACPVLSGLSAFGGDLVFGRTLVYWLSVLPPTLYLWATDYFAIHNGIWGISPRYTLGWNLGGVLPAEEMAFFLITNLLVVTGLLSFLHPEALNRVNRLAALIRTGTLRPWMLLTALYALSKIPVPLWPAGFPLLGTLGTGLLFLAALSFAWERVGAARALLLAGVAFAAGLGIELLGSRTGLPFGQYSYAHAPSPLLLGVPLLVPLGWFAMTLAAALLARGKPWLTGLLLVAWDVGLEPLMTAQGFWRWSDPAGLWAGAPIQNFLGWFVVGAVLAFFMREVGGRALFGDAGRVRRDEKGRSTAITHPASPITFAAAYLLEAAFLPAGLLLLGAGVGTALLTLLCMGGAAAVALWPLLKKGGRAWTPPRRV</sequence>
<dbReference type="Pfam" id="PF04240">
    <property type="entry name" value="Caroten_synth"/>
    <property type="match status" value="1"/>
</dbReference>
<feature type="transmembrane region" description="Helical" evidence="8">
    <location>
        <begin position="495"/>
        <end position="515"/>
    </location>
</feature>
<keyword evidence="7" id="KW-0413">Isomerase</keyword>